<dbReference type="PANTHER" id="PTHR42085">
    <property type="entry name" value="F-BOX DOMAIN-CONTAINING PROTEIN"/>
    <property type="match status" value="1"/>
</dbReference>
<dbReference type="EMBL" id="CP090169">
    <property type="protein sequence ID" value="UJO20198.1"/>
    <property type="molecule type" value="Genomic_DNA"/>
</dbReference>
<accession>A0A9Q8URY0</accession>
<evidence type="ECO:0000313" key="2">
    <source>
        <dbReference type="Proteomes" id="UP000756132"/>
    </source>
</evidence>
<dbReference type="PANTHER" id="PTHR42085:SF1">
    <property type="entry name" value="F-BOX DOMAIN-CONTAINING PROTEIN"/>
    <property type="match status" value="1"/>
</dbReference>
<protein>
    <submittedName>
        <fullName evidence="1">Uncharacterized protein</fullName>
    </submittedName>
</protein>
<gene>
    <name evidence="1" type="ORF">CLAFUR5_10531</name>
</gene>
<dbReference type="Proteomes" id="UP000756132">
    <property type="component" value="Chromosome 7"/>
</dbReference>
<dbReference type="AlphaFoldDB" id="A0A9Q8URY0"/>
<name>A0A9Q8URY0_PASFU</name>
<dbReference type="KEGG" id="ffu:CLAFUR5_10531"/>
<dbReference type="RefSeq" id="XP_047764564.1">
    <property type="nucleotide sequence ID" value="XM_047909679.1"/>
</dbReference>
<sequence length="244" mass="27084">MASASPQEQSECLLMALPAELRNEIYQYVLDGEAQKCRTRFKVRFTSKCHARRGRQEPALLNTSSAIRAEALPMFYALNKFELTFAITQLHDATEWVSILRQQCGNGPQGRGPLGGISLNITTCSWVHVASLLPLAEFAFEYALVLGQVKPPAGMVHLSKTVHDIAALGRKAKKQGKDLEWLKVRFEQVVGRHLDKKHAKTALAKDEARQELLAESLKLKEVEVLGGPVDDSPRQTRSMLSGSH</sequence>
<dbReference type="OrthoDB" id="3645296at2759"/>
<keyword evidence="2" id="KW-1185">Reference proteome</keyword>
<proteinExistence type="predicted"/>
<dbReference type="GeneID" id="71990409"/>
<reference evidence="1" key="1">
    <citation type="submission" date="2021-12" db="EMBL/GenBank/DDBJ databases">
        <authorList>
            <person name="Zaccaron A."/>
            <person name="Stergiopoulos I."/>
        </authorList>
    </citation>
    <scope>NUCLEOTIDE SEQUENCE</scope>
    <source>
        <strain evidence="1">Race5_Kim</strain>
    </source>
</reference>
<organism evidence="1 2">
    <name type="scientific">Passalora fulva</name>
    <name type="common">Tomato leaf mold</name>
    <name type="synonym">Cladosporium fulvum</name>
    <dbReference type="NCBI Taxonomy" id="5499"/>
    <lineage>
        <taxon>Eukaryota</taxon>
        <taxon>Fungi</taxon>
        <taxon>Dikarya</taxon>
        <taxon>Ascomycota</taxon>
        <taxon>Pezizomycotina</taxon>
        <taxon>Dothideomycetes</taxon>
        <taxon>Dothideomycetidae</taxon>
        <taxon>Mycosphaerellales</taxon>
        <taxon>Mycosphaerellaceae</taxon>
        <taxon>Fulvia</taxon>
    </lineage>
</organism>
<dbReference type="InterPro" id="IPR038883">
    <property type="entry name" value="AN11006-like"/>
</dbReference>
<evidence type="ECO:0000313" key="1">
    <source>
        <dbReference type="EMBL" id="UJO20198.1"/>
    </source>
</evidence>
<reference evidence="1" key="2">
    <citation type="journal article" date="2022" name="Microb. Genom.">
        <title>A chromosome-scale genome assembly of the tomato pathogen Cladosporium fulvum reveals a compartmentalized genome architecture and the presence of a dispensable chromosome.</title>
        <authorList>
            <person name="Zaccaron A.Z."/>
            <person name="Chen L.H."/>
            <person name="Samaras A."/>
            <person name="Stergiopoulos I."/>
        </authorList>
    </citation>
    <scope>NUCLEOTIDE SEQUENCE</scope>
    <source>
        <strain evidence="1">Race5_Kim</strain>
    </source>
</reference>